<dbReference type="InterPro" id="IPR008974">
    <property type="entry name" value="TRAF-like"/>
</dbReference>
<reference evidence="2" key="1">
    <citation type="submission" date="2022-01" db="EMBL/GenBank/DDBJ databases">
        <authorList>
            <person name="King R."/>
        </authorList>
    </citation>
    <scope>NUCLEOTIDE SEQUENCE</scope>
</reference>
<feature type="domain" description="BTB" evidence="1">
    <location>
        <begin position="165"/>
        <end position="259"/>
    </location>
</feature>
<evidence type="ECO:0000259" key="1">
    <source>
        <dbReference type="SMART" id="SM00225"/>
    </source>
</evidence>
<name>A0A9N9WRV8_9DIPT</name>
<dbReference type="EMBL" id="OU895879">
    <property type="protein sequence ID" value="CAG9806597.1"/>
    <property type="molecule type" value="Genomic_DNA"/>
</dbReference>
<dbReference type="Gene3D" id="1.25.40.420">
    <property type="match status" value="1"/>
</dbReference>
<evidence type="ECO:0000313" key="2">
    <source>
        <dbReference type="EMBL" id="CAG9806597.1"/>
    </source>
</evidence>
<reference evidence="2" key="2">
    <citation type="submission" date="2022-10" db="EMBL/GenBank/DDBJ databases">
        <authorList>
            <consortium name="ENA_rothamsted_submissions"/>
            <consortium name="culmorum"/>
            <person name="King R."/>
        </authorList>
    </citation>
    <scope>NUCLEOTIDE SEQUENCE</scope>
</reference>
<protein>
    <recommendedName>
        <fullName evidence="1">BTB domain-containing protein</fullName>
    </recommendedName>
</protein>
<dbReference type="GO" id="GO:0030163">
    <property type="term" value="P:protein catabolic process"/>
    <property type="evidence" value="ECO:0007669"/>
    <property type="project" value="UniProtKB-ARBA"/>
</dbReference>
<dbReference type="Gene3D" id="3.30.710.10">
    <property type="entry name" value="Potassium Channel Kv1.1, Chain A"/>
    <property type="match status" value="1"/>
</dbReference>
<keyword evidence="3" id="KW-1185">Reference proteome</keyword>
<dbReference type="InterPro" id="IPR000210">
    <property type="entry name" value="BTB/POZ_dom"/>
</dbReference>
<proteinExistence type="predicted"/>
<dbReference type="SUPFAM" id="SSF54695">
    <property type="entry name" value="POZ domain"/>
    <property type="match status" value="1"/>
</dbReference>
<gene>
    <name evidence="2" type="ORF">CHIRRI_LOCUS9452</name>
</gene>
<accession>A0A9N9WRV8</accession>
<dbReference type="CDD" id="cd14733">
    <property type="entry name" value="BACK"/>
    <property type="match status" value="1"/>
</dbReference>
<dbReference type="OrthoDB" id="7786319at2759"/>
<dbReference type="Proteomes" id="UP001153620">
    <property type="component" value="Chromosome 3"/>
</dbReference>
<sequence>MVLSKPVSLDIDWKIHNVEKERLNEGKSVSSNVFEITFDERDTKWYFIARVEDSNLGVYLHMQEPRTTGFSTKCEIFVRTLINEKEKICQFERDYSTFEGGRGWKNLISVSELTEKSSKYIKNGTLRIGAKIELIKADDNDNKPSTSACEHNSIFEHFYNSKIFSDLTIVCSDNIEIQAHRFALVFCSPVMKKMAEVDFSSIIKVEDIDSVAMTEILRYIYIKAVNGIDKLAPKLIYGAVKYELNGLKELCITAMTDNLSIENAVDSFLLADQYDAKELLDRSIEFIKENHQLLIENAEDWDKLKKKHLNMLLGHYKQKPEKVLILVSSFHKF</sequence>
<organism evidence="2 3">
    <name type="scientific">Chironomus riparius</name>
    <dbReference type="NCBI Taxonomy" id="315576"/>
    <lineage>
        <taxon>Eukaryota</taxon>
        <taxon>Metazoa</taxon>
        <taxon>Ecdysozoa</taxon>
        <taxon>Arthropoda</taxon>
        <taxon>Hexapoda</taxon>
        <taxon>Insecta</taxon>
        <taxon>Pterygota</taxon>
        <taxon>Neoptera</taxon>
        <taxon>Endopterygota</taxon>
        <taxon>Diptera</taxon>
        <taxon>Nematocera</taxon>
        <taxon>Chironomoidea</taxon>
        <taxon>Chironomidae</taxon>
        <taxon>Chironominae</taxon>
        <taxon>Chironomus</taxon>
    </lineage>
</organism>
<dbReference type="AlphaFoldDB" id="A0A9N9WRV8"/>
<dbReference type="SMART" id="SM00225">
    <property type="entry name" value="BTB"/>
    <property type="match status" value="1"/>
</dbReference>
<dbReference type="Pfam" id="PF22486">
    <property type="entry name" value="MATH_2"/>
    <property type="match status" value="1"/>
</dbReference>
<dbReference type="InterPro" id="IPR002083">
    <property type="entry name" value="MATH/TRAF_dom"/>
</dbReference>
<dbReference type="PANTHER" id="PTHR24413">
    <property type="entry name" value="SPECKLE-TYPE POZ PROTEIN"/>
    <property type="match status" value="1"/>
</dbReference>
<dbReference type="SUPFAM" id="SSF49599">
    <property type="entry name" value="TRAF domain-like"/>
    <property type="match status" value="1"/>
</dbReference>
<dbReference type="InterPro" id="IPR011333">
    <property type="entry name" value="SKP1/BTB/POZ_sf"/>
</dbReference>
<dbReference type="Pfam" id="PF00651">
    <property type="entry name" value="BTB"/>
    <property type="match status" value="1"/>
</dbReference>
<evidence type="ECO:0000313" key="3">
    <source>
        <dbReference type="Proteomes" id="UP001153620"/>
    </source>
</evidence>
<dbReference type="Gene3D" id="2.60.210.10">
    <property type="entry name" value="Apoptosis, Tumor Necrosis Factor Receptor Associated Protein 2, Chain A"/>
    <property type="match status" value="1"/>
</dbReference>